<dbReference type="EMBL" id="CP016172">
    <property type="protein sequence ID" value="ANN76729.1"/>
    <property type="molecule type" value="Genomic_DNA"/>
</dbReference>
<dbReference type="Pfam" id="PF00205">
    <property type="entry name" value="TPP_enzyme_M"/>
    <property type="match status" value="1"/>
</dbReference>
<proteinExistence type="inferred from homology"/>
<dbReference type="PANTHER" id="PTHR18968:SF13">
    <property type="entry name" value="ACETOLACTATE SYNTHASE CATALYTIC SUBUNIT, MITOCHONDRIAL"/>
    <property type="match status" value="1"/>
</dbReference>
<dbReference type="GO" id="GO:0030976">
    <property type="term" value="F:thiamine pyrophosphate binding"/>
    <property type="evidence" value="ECO:0007669"/>
    <property type="project" value="InterPro"/>
</dbReference>
<sequence>MEQPNGAEAMVRMLQAYGVKHIFGLCGDTSLPFYDALYRLDHGMQHVLTRDERSAGYMADAYARVTGKVGVCEGPSGGGATYLLPGLVEANESSIPVLGITSDVAVGSRGRYPLTELDQEALYRPLTKWNRTIDRADQIPGMVRAAFRAMTSGKPGAAHLCFPYDVMKQAVDGSDIWAQPEHGRFPAMRYAPDPADVSRAAAILAEARCPVIICGGGVVIADACEALRTLAESLRAAVCVTVSGQGSLADTHPLNAGVVGSNGGIPATRDVVAAADVVLFIGCRAGSTSTEHWRFPSRDTLILHVDIDPMVVGANYRTEVGMVSDARLALQALATEVAPRLARRRADAVDGATLAAKARAARAAQLDGLAASSERPIRPERVVKTLNRLLPDDAIVCADPGTPCPYFSAYYDAARPGRHFITNRAHGALGYSMSAALGAWFGRPGSKCVSVMGDGSFGFTVGELETIVRHKAPLLMVVLSNSVYGWIKASQKAGYDQRYYSVDFNRTDHARVAEAYGVKAWRVEDPAGLESALRAAMEHDGPALVDVVAQPLQDAAAPVSQWMG</sequence>
<organism evidence="8 9">
    <name type="scientific">Bordetella flabilis</name>
    <dbReference type="NCBI Taxonomy" id="463014"/>
    <lineage>
        <taxon>Bacteria</taxon>
        <taxon>Pseudomonadati</taxon>
        <taxon>Pseudomonadota</taxon>
        <taxon>Betaproteobacteria</taxon>
        <taxon>Burkholderiales</taxon>
        <taxon>Alcaligenaceae</taxon>
        <taxon>Bordetella</taxon>
    </lineage>
</organism>
<dbReference type="Gene3D" id="3.40.50.970">
    <property type="match status" value="2"/>
</dbReference>
<dbReference type="Pfam" id="PF02775">
    <property type="entry name" value="TPP_enzyme_C"/>
    <property type="match status" value="1"/>
</dbReference>
<dbReference type="FunFam" id="3.40.50.970:FF:000007">
    <property type="entry name" value="Acetolactate synthase"/>
    <property type="match status" value="1"/>
</dbReference>
<dbReference type="InterPro" id="IPR029035">
    <property type="entry name" value="DHS-like_NAD/FAD-binding_dom"/>
</dbReference>
<evidence type="ECO:0000259" key="5">
    <source>
        <dbReference type="Pfam" id="PF00205"/>
    </source>
</evidence>
<dbReference type="InterPro" id="IPR045229">
    <property type="entry name" value="TPP_enz"/>
</dbReference>
<dbReference type="SUPFAM" id="SSF52518">
    <property type="entry name" value="Thiamin diphosphate-binding fold (THDP-binding)"/>
    <property type="match status" value="2"/>
</dbReference>
<comment type="similarity">
    <text evidence="2 4">Belongs to the TPP enzyme family.</text>
</comment>
<evidence type="ECO:0000256" key="2">
    <source>
        <dbReference type="ARBA" id="ARBA00007812"/>
    </source>
</evidence>
<dbReference type="CDD" id="cd00568">
    <property type="entry name" value="TPP_enzymes"/>
    <property type="match status" value="1"/>
</dbReference>
<evidence type="ECO:0000259" key="6">
    <source>
        <dbReference type="Pfam" id="PF02775"/>
    </source>
</evidence>
<feature type="domain" description="Thiamine pyrophosphate enzyme TPP-binding" evidence="6">
    <location>
        <begin position="405"/>
        <end position="547"/>
    </location>
</feature>
<feature type="domain" description="Thiamine pyrophosphate enzyme central" evidence="5">
    <location>
        <begin position="197"/>
        <end position="333"/>
    </location>
</feature>
<evidence type="ECO:0000256" key="3">
    <source>
        <dbReference type="ARBA" id="ARBA00023052"/>
    </source>
</evidence>
<dbReference type="GO" id="GO:0000287">
    <property type="term" value="F:magnesium ion binding"/>
    <property type="evidence" value="ECO:0007669"/>
    <property type="project" value="InterPro"/>
</dbReference>
<dbReference type="GO" id="GO:0003984">
    <property type="term" value="F:acetolactate synthase activity"/>
    <property type="evidence" value="ECO:0007669"/>
    <property type="project" value="TreeGrafter"/>
</dbReference>
<evidence type="ECO:0000313" key="9">
    <source>
        <dbReference type="Proteomes" id="UP000091926"/>
    </source>
</evidence>
<keyword evidence="3 4" id="KW-0786">Thiamine pyrophosphate</keyword>
<evidence type="ECO:0000259" key="7">
    <source>
        <dbReference type="Pfam" id="PF02776"/>
    </source>
</evidence>
<evidence type="ECO:0000256" key="4">
    <source>
        <dbReference type="RuleBase" id="RU362132"/>
    </source>
</evidence>
<dbReference type="PROSITE" id="PS00187">
    <property type="entry name" value="TPP_ENZYMES"/>
    <property type="match status" value="1"/>
</dbReference>
<dbReference type="KEGG" id="bfz:BAU07_06045"/>
<dbReference type="SUPFAM" id="SSF52467">
    <property type="entry name" value="DHS-like NAD/FAD-binding domain"/>
    <property type="match status" value="1"/>
</dbReference>
<dbReference type="GO" id="GO:0050660">
    <property type="term" value="F:flavin adenine dinucleotide binding"/>
    <property type="evidence" value="ECO:0007669"/>
    <property type="project" value="TreeGrafter"/>
</dbReference>
<protein>
    <submittedName>
        <fullName evidence="8">Acetolactate synthase</fullName>
    </submittedName>
</protein>
<reference evidence="8 9" key="1">
    <citation type="submission" date="2016-06" db="EMBL/GenBank/DDBJ databases">
        <title>Complete genome sequences of Bordetella bronchialis and Bordetella flabilis.</title>
        <authorList>
            <person name="LiPuma J.J."/>
            <person name="Spilker T."/>
        </authorList>
    </citation>
    <scope>NUCLEOTIDE SEQUENCE [LARGE SCALE GENOMIC DNA]</scope>
    <source>
        <strain evidence="8 9">AU10664</strain>
    </source>
</reference>
<dbReference type="PANTHER" id="PTHR18968">
    <property type="entry name" value="THIAMINE PYROPHOSPHATE ENZYMES"/>
    <property type="match status" value="1"/>
</dbReference>
<gene>
    <name evidence="8" type="ORF">BAU07_06045</name>
</gene>
<dbReference type="GO" id="GO:0005948">
    <property type="term" value="C:acetolactate synthase complex"/>
    <property type="evidence" value="ECO:0007669"/>
    <property type="project" value="TreeGrafter"/>
</dbReference>
<feature type="domain" description="Thiamine pyrophosphate enzyme N-terminal TPP-binding" evidence="7">
    <location>
        <begin position="5"/>
        <end position="122"/>
    </location>
</feature>
<dbReference type="CDD" id="cd07035">
    <property type="entry name" value="TPP_PYR_POX_like"/>
    <property type="match status" value="1"/>
</dbReference>
<dbReference type="InterPro" id="IPR012001">
    <property type="entry name" value="Thiamin_PyroP_enz_TPP-bd_dom"/>
</dbReference>
<name>A0A193GBS9_9BORD</name>
<dbReference type="InterPro" id="IPR029061">
    <property type="entry name" value="THDP-binding"/>
</dbReference>
<dbReference type="InterPro" id="IPR012000">
    <property type="entry name" value="Thiamin_PyroP_enz_cen_dom"/>
</dbReference>
<dbReference type="STRING" id="463014.BAU07_06045"/>
<dbReference type="OrthoDB" id="2254214at2"/>
<dbReference type="GO" id="GO:0009097">
    <property type="term" value="P:isoleucine biosynthetic process"/>
    <property type="evidence" value="ECO:0007669"/>
    <property type="project" value="TreeGrafter"/>
</dbReference>
<evidence type="ECO:0000256" key="1">
    <source>
        <dbReference type="ARBA" id="ARBA00001964"/>
    </source>
</evidence>
<keyword evidence="9" id="KW-1185">Reference proteome</keyword>
<dbReference type="Pfam" id="PF02776">
    <property type="entry name" value="TPP_enzyme_N"/>
    <property type="match status" value="1"/>
</dbReference>
<dbReference type="AlphaFoldDB" id="A0A193GBS9"/>
<evidence type="ECO:0000313" key="8">
    <source>
        <dbReference type="EMBL" id="ANN76729.1"/>
    </source>
</evidence>
<dbReference type="GO" id="GO:0009099">
    <property type="term" value="P:L-valine biosynthetic process"/>
    <property type="evidence" value="ECO:0007669"/>
    <property type="project" value="TreeGrafter"/>
</dbReference>
<comment type="cofactor">
    <cofactor evidence="1">
        <name>thiamine diphosphate</name>
        <dbReference type="ChEBI" id="CHEBI:58937"/>
    </cofactor>
</comment>
<accession>A0A193GBS9</accession>
<dbReference type="RefSeq" id="WP_066654980.1">
    <property type="nucleotide sequence ID" value="NZ_CBCSCL010000017.1"/>
</dbReference>
<dbReference type="InterPro" id="IPR000399">
    <property type="entry name" value="TPP-bd_CS"/>
</dbReference>
<dbReference type="InterPro" id="IPR011766">
    <property type="entry name" value="TPP_enzyme_TPP-bd"/>
</dbReference>
<dbReference type="Proteomes" id="UP000091926">
    <property type="component" value="Chromosome"/>
</dbReference>
<dbReference type="Gene3D" id="3.40.50.1220">
    <property type="entry name" value="TPP-binding domain"/>
    <property type="match status" value="1"/>
</dbReference>